<feature type="signal peptide" evidence="1">
    <location>
        <begin position="1"/>
        <end position="23"/>
    </location>
</feature>
<dbReference type="Gene3D" id="2.60.120.600">
    <property type="entry name" value="Domain of unknown function DUF1214, C-terminal domain"/>
    <property type="match status" value="1"/>
</dbReference>
<dbReference type="EMBL" id="CP010951">
    <property type="protein sequence ID" value="AMO25515.1"/>
    <property type="molecule type" value="Genomic_DNA"/>
</dbReference>
<keyword evidence="1" id="KW-0732">Signal</keyword>
<dbReference type="RefSeq" id="WP_227820353.1">
    <property type="nucleotide sequence ID" value="NZ_CP010951.1"/>
</dbReference>
<evidence type="ECO:0000259" key="2">
    <source>
        <dbReference type="Pfam" id="PF06742"/>
    </source>
</evidence>
<dbReference type="InterPro" id="IPR037050">
    <property type="entry name" value="DUF1254_sf"/>
</dbReference>
<feature type="chain" id="PRO_5007449721" description="DUF1254 domain-containing protein" evidence="1">
    <location>
        <begin position="24"/>
        <end position="430"/>
    </location>
</feature>
<dbReference type="AlphaFoldDB" id="A0A127K057"/>
<dbReference type="PANTHER" id="PTHR36509:SF2">
    <property type="entry name" value="BLL3101 PROTEIN"/>
    <property type="match status" value="1"/>
</dbReference>
<organism evidence="4 5">
    <name type="scientific">Ramlibacter tataouinensis</name>
    <dbReference type="NCBI Taxonomy" id="94132"/>
    <lineage>
        <taxon>Bacteria</taxon>
        <taxon>Pseudomonadati</taxon>
        <taxon>Pseudomonadota</taxon>
        <taxon>Betaproteobacteria</taxon>
        <taxon>Burkholderiales</taxon>
        <taxon>Comamonadaceae</taxon>
        <taxon>Ramlibacter</taxon>
    </lineage>
</organism>
<evidence type="ECO:0000259" key="3">
    <source>
        <dbReference type="Pfam" id="PF06863"/>
    </source>
</evidence>
<protein>
    <recommendedName>
        <fullName evidence="6">DUF1254 domain-containing protein</fullName>
    </recommendedName>
</protein>
<dbReference type="PATRIC" id="fig|94132.3.peg.3373"/>
<dbReference type="PANTHER" id="PTHR36509">
    <property type="entry name" value="BLL3101 PROTEIN"/>
    <property type="match status" value="1"/>
</dbReference>
<dbReference type="PROSITE" id="PS51257">
    <property type="entry name" value="PROKAR_LIPOPROTEIN"/>
    <property type="match status" value="1"/>
</dbReference>
<evidence type="ECO:0000313" key="4">
    <source>
        <dbReference type="EMBL" id="AMO25515.1"/>
    </source>
</evidence>
<evidence type="ECO:0000256" key="1">
    <source>
        <dbReference type="SAM" id="SignalP"/>
    </source>
</evidence>
<feature type="domain" description="DUF1214" evidence="2">
    <location>
        <begin position="316"/>
        <end position="412"/>
    </location>
</feature>
<proteinExistence type="predicted"/>
<dbReference type="Pfam" id="PF06742">
    <property type="entry name" value="DUF1214"/>
    <property type="match status" value="1"/>
</dbReference>
<keyword evidence="5" id="KW-1185">Reference proteome</keyword>
<gene>
    <name evidence="4" type="ORF">UC35_16530</name>
</gene>
<accession>A0A127K057</accession>
<dbReference type="InterPro" id="IPR010621">
    <property type="entry name" value="DUF1214"/>
</dbReference>
<dbReference type="InterPro" id="IPR010679">
    <property type="entry name" value="DUF1254"/>
</dbReference>
<evidence type="ECO:0000313" key="5">
    <source>
        <dbReference type="Proteomes" id="UP000070433"/>
    </source>
</evidence>
<feature type="domain" description="DUF1254" evidence="3">
    <location>
        <begin position="61"/>
        <end position="186"/>
    </location>
</feature>
<sequence>MRLVKLLAASLAAAACVQIPAQAQTPVSDQEVSDAYVYLLGRLLVLRQQKQDFERESRQWNKLYHREPGGVLWVNPSLDVVYSEAWVAVDERTCVGLEIPPITGRYYTWHMLNGWGETALNINERTFPQHPSGQYALCLKGAQAKVPAGALRIDLPSKTAFVLARVELGKDPKEATRLQHLMKLTPLGEPKIDPPPALQFSGGPFLGAEAFDNASAVLASEADINPGMEPLQALVPRVEALVRSGAEGRARVEKVIRDQAVPAFQKQRVALGTMRDGWFGPTVGNYGSNYRLRTATNVSGIWANNAGEYSAFVARGLDGDAVYTQTYAKDRLPGDRVRYFWSVTAVDAQQYLVIPNPLGRYLLNQQSPLKYNDDGSLTLVFASRKPDGYPESNWLPTPAGARFNLTYRMYGPIQEVQEGRYFPPPVLKVQ</sequence>
<dbReference type="Gene3D" id="2.60.40.1610">
    <property type="entry name" value="Domain of unknown function DUF1254"/>
    <property type="match status" value="1"/>
</dbReference>
<dbReference type="InterPro" id="IPR037049">
    <property type="entry name" value="DUF1214_C_sf"/>
</dbReference>
<dbReference type="SUPFAM" id="SSF160935">
    <property type="entry name" value="VPA0735-like"/>
    <property type="match status" value="1"/>
</dbReference>
<dbReference type="Proteomes" id="UP000070433">
    <property type="component" value="Chromosome"/>
</dbReference>
<dbReference type="Pfam" id="PF06863">
    <property type="entry name" value="DUF1254"/>
    <property type="match status" value="1"/>
</dbReference>
<reference evidence="4 5" key="1">
    <citation type="journal article" date="2014" name="Int. J. Syst. Evol. Microbiol.">
        <title>Ramlibacter solisilvae sp. nov., isolated from forest soil, and emended description of the genus Ramlibacter.</title>
        <authorList>
            <person name="Lee H.J."/>
            <person name="Lee S.H."/>
            <person name="Lee S.S."/>
            <person name="Lee J.S."/>
            <person name="Kim Y."/>
            <person name="Kim S.C."/>
            <person name="Jeon C.O."/>
        </authorList>
    </citation>
    <scope>NUCLEOTIDE SEQUENCE [LARGE SCALE GENOMIC DNA]</scope>
    <source>
        <strain evidence="4 5">5-10</strain>
    </source>
</reference>
<evidence type="ECO:0008006" key="6">
    <source>
        <dbReference type="Google" id="ProtNLM"/>
    </source>
</evidence>
<name>A0A127K057_9BURK</name>